<dbReference type="EMBL" id="KZ613962">
    <property type="protein sequence ID" value="PMD31459.1"/>
    <property type="molecule type" value="Genomic_DNA"/>
</dbReference>
<evidence type="ECO:0000313" key="3">
    <source>
        <dbReference type="Proteomes" id="UP000235786"/>
    </source>
</evidence>
<evidence type="ECO:0000259" key="1">
    <source>
        <dbReference type="Pfam" id="PF06985"/>
    </source>
</evidence>
<dbReference type="Pfam" id="PF06985">
    <property type="entry name" value="HET"/>
    <property type="match status" value="1"/>
</dbReference>
<dbReference type="PANTHER" id="PTHR33112:SF1">
    <property type="entry name" value="HETEROKARYON INCOMPATIBILITY DOMAIN-CONTAINING PROTEIN"/>
    <property type="match status" value="1"/>
</dbReference>
<dbReference type="InterPro" id="IPR010730">
    <property type="entry name" value="HET"/>
</dbReference>
<dbReference type="Proteomes" id="UP000235786">
    <property type="component" value="Unassembled WGS sequence"/>
</dbReference>
<accession>A0A2J6QYZ4</accession>
<sequence length="381" mass="43058">MDLVYNKAQATIIAAAGNKPTFGLPGVQNLPRAPQMCATISKSEYVFVPPDPAHEIQNSKWNSRGWTHQETVLSRRRLIFCEDQVYFECSSMHCYEAMKLPLEALHVWTRQRFSKWNEPGLFTPLSKQRYPLDETFRQISQYTKRDLSCPEDILNGMMGIFGAYANIYQSFLHYGGIPIVPDVTLEDFDSGNIRHSTRVEQFATGLCWKLKGPSKRRLGFPSWSWTGWYGVVDTLNGYEGYIRNSHDIKFWVESRGGGLTDFETFCDTPNAIGSARNPGTGLHVDAAVVKVRFQYSTPYPLGTDLQAVLETENQSLVCEHFYLTPHMREGDNLCQKLLTEKYDGIVLGVRQGTLYLGGDDSSEGYRTMDGDAENTPVVLVV</sequence>
<dbReference type="OrthoDB" id="5428863at2759"/>
<feature type="domain" description="Heterokaryon incompatibility" evidence="1">
    <location>
        <begin position="1"/>
        <end position="70"/>
    </location>
</feature>
<keyword evidence="3" id="KW-1185">Reference proteome</keyword>
<evidence type="ECO:0000313" key="2">
    <source>
        <dbReference type="EMBL" id="PMD31459.1"/>
    </source>
</evidence>
<gene>
    <name evidence="2" type="ORF">L207DRAFT_610839</name>
</gene>
<name>A0A2J6QYZ4_HYAVF</name>
<reference evidence="2 3" key="1">
    <citation type="submission" date="2016-04" db="EMBL/GenBank/DDBJ databases">
        <title>A degradative enzymes factory behind the ericoid mycorrhizal symbiosis.</title>
        <authorList>
            <consortium name="DOE Joint Genome Institute"/>
            <person name="Martino E."/>
            <person name="Morin E."/>
            <person name="Grelet G."/>
            <person name="Kuo A."/>
            <person name="Kohler A."/>
            <person name="Daghino S."/>
            <person name="Barry K."/>
            <person name="Choi C."/>
            <person name="Cichocki N."/>
            <person name="Clum A."/>
            <person name="Copeland A."/>
            <person name="Hainaut M."/>
            <person name="Haridas S."/>
            <person name="Labutti K."/>
            <person name="Lindquist E."/>
            <person name="Lipzen A."/>
            <person name="Khouja H.-R."/>
            <person name="Murat C."/>
            <person name="Ohm R."/>
            <person name="Olson A."/>
            <person name="Spatafora J."/>
            <person name="Veneault-Fourrey C."/>
            <person name="Henrissat B."/>
            <person name="Grigoriev I."/>
            <person name="Martin F."/>
            <person name="Perotto S."/>
        </authorList>
    </citation>
    <scope>NUCLEOTIDE SEQUENCE [LARGE SCALE GENOMIC DNA]</scope>
    <source>
        <strain evidence="2 3">F</strain>
    </source>
</reference>
<organism evidence="2 3">
    <name type="scientific">Hyaloscypha variabilis (strain UAMH 11265 / GT02V1 / F)</name>
    <name type="common">Meliniomyces variabilis</name>
    <dbReference type="NCBI Taxonomy" id="1149755"/>
    <lineage>
        <taxon>Eukaryota</taxon>
        <taxon>Fungi</taxon>
        <taxon>Dikarya</taxon>
        <taxon>Ascomycota</taxon>
        <taxon>Pezizomycotina</taxon>
        <taxon>Leotiomycetes</taxon>
        <taxon>Helotiales</taxon>
        <taxon>Hyaloscyphaceae</taxon>
        <taxon>Hyaloscypha</taxon>
        <taxon>Hyaloscypha variabilis</taxon>
    </lineage>
</organism>
<dbReference type="PANTHER" id="PTHR33112">
    <property type="entry name" value="DOMAIN PROTEIN, PUTATIVE-RELATED"/>
    <property type="match status" value="1"/>
</dbReference>
<protein>
    <recommendedName>
        <fullName evidence="1">Heterokaryon incompatibility domain-containing protein</fullName>
    </recommendedName>
</protein>
<proteinExistence type="predicted"/>
<dbReference type="AlphaFoldDB" id="A0A2J6QYZ4"/>